<dbReference type="Proteomes" id="UP001158050">
    <property type="component" value="Unassembled WGS sequence"/>
</dbReference>
<sequence length="474" mass="55017">MLKFFFVFFILFFTAASGKPIDLEKKQLLQKAGYEITLMPDKATESLDYLEKNFILTDDEREKSDYLRIKSLYYQNNLTDALKKISANNNDLPISIFILKRSILNYLSISTNDVSATKKTSQNKDLVFSDEIILLLTKLNQNRTNNLNNNLLAVLEKAKSSNLMILRDDILSLFDYVATNKLSDQFLIGIRNLYKNDIEFDIVYSQFLLNNDNLEKAKKIILSLPKEQLEQSSNPKIKYEYYDLLASYYSKIGDSNNFSDSINKKQDLLKKIDQAKYSAKNKWFNISEEKNNDDLDLMITKRKNIILTIVIIGLISVTLILLRFYQTNFHIKEYQNFINKINALKDKKTPQTQTIPEKTENLLLKKLDDFENTDDCINPDISLQSLAKKLETNTKYLSEAINNHKQKNFNAYINELRINYIIGKLKNKPIYRSYKIKYLAEESGFSTHSAFAAVFKSVTGMSPANYIQLLKQKE</sequence>
<organism evidence="6 7">
    <name type="scientific">Epilithonimonas pallida</name>
    <dbReference type="NCBI Taxonomy" id="373671"/>
    <lineage>
        <taxon>Bacteria</taxon>
        <taxon>Pseudomonadati</taxon>
        <taxon>Bacteroidota</taxon>
        <taxon>Flavobacteriia</taxon>
        <taxon>Flavobacteriales</taxon>
        <taxon>Weeksellaceae</taxon>
        <taxon>Chryseobacterium group</taxon>
        <taxon>Epilithonimonas</taxon>
    </lineage>
</organism>
<evidence type="ECO:0000256" key="4">
    <source>
        <dbReference type="SAM" id="Phobius"/>
    </source>
</evidence>
<dbReference type="GO" id="GO:0003677">
    <property type="term" value="F:DNA binding"/>
    <property type="evidence" value="ECO:0007669"/>
    <property type="project" value="UniProtKB-KW"/>
</dbReference>
<dbReference type="Gene3D" id="1.10.10.60">
    <property type="entry name" value="Homeodomain-like"/>
    <property type="match status" value="2"/>
</dbReference>
<keyword evidence="2 6" id="KW-0238">DNA-binding</keyword>
<gene>
    <name evidence="6" type="ORF">SAMN05421679_107159</name>
</gene>
<feature type="domain" description="HTH araC/xylS-type" evidence="5">
    <location>
        <begin position="357"/>
        <end position="469"/>
    </location>
</feature>
<dbReference type="SUPFAM" id="SSF46689">
    <property type="entry name" value="Homeodomain-like"/>
    <property type="match status" value="1"/>
</dbReference>
<dbReference type="EMBL" id="FXUO01000007">
    <property type="protein sequence ID" value="SMP95499.1"/>
    <property type="molecule type" value="Genomic_DNA"/>
</dbReference>
<dbReference type="Pfam" id="PF12833">
    <property type="entry name" value="HTH_18"/>
    <property type="match status" value="1"/>
</dbReference>
<keyword evidence="7" id="KW-1185">Reference proteome</keyword>
<dbReference type="PANTHER" id="PTHR43280:SF34">
    <property type="entry name" value="ARAC-FAMILY TRANSCRIPTIONAL REGULATOR"/>
    <property type="match status" value="1"/>
</dbReference>
<evidence type="ECO:0000256" key="2">
    <source>
        <dbReference type="ARBA" id="ARBA00023125"/>
    </source>
</evidence>
<dbReference type="RefSeq" id="WP_283417560.1">
    <property type="nucleotide sequence ID" value="NZ_FXUO01000007.1"/>
</dbReference>
<evidence type="ECO:0000256" key="1">
    <source>
        <dbReference type="ARBA" id="ARBA00023015"/>
    </source>
</evidence>
<proteinExistence type="predicted"/>
<evidence type="ECO:0000313" key="6">
    <source>
        <dbReference type="EMBL" id="SMP95499.1"/>
    </source>
</evidence>
<feature type="transmembrane region" description="Helical" evidence="4">
    <location>
        <begin position="305"/>
        <end position="325"/>
    </location>
</feature>
<keyword evidence="4" id="KW-0812">Transmembrane</keyword>
<keyword evidence="3" id="KW-0804">Transcription</keyword>
<name>A0ABY1R4T6_9FLAO</name>
<evidence type="ECO:0000256" key="3">
    <source>
        <dbReference type="ARBA" id="ARBA00023163"/>
    </source>
</evidence>
<evidence type="ECO:0000259" key="5">
    <source>
        <dbReference type="PROSITE" id="PS01124"/>
    </source>
</evidence>
<dbReference type="SMART" id="SM00342">
    <property type="entry name" value="HTH_ARAC"/>
    <property type="match status" value="1"/>
</dbReference>
<accession>A0ABY1R4T6</accession>
<evidence type="ECO:0000313" key="7">
    <source>
        <dbReference type="Proteomes" id="UP001158050"/>
    </source>
</evidence>
<keyword evidence="4" id="KW-0472">Membrane</keyword>
<dbReference type="InterPro" id="IPR009057">
    <property type="entry name" value="Homeodomain-like_sf"/>
</dbReference>
<dbReference type="PROSITE" id="PS01124">
    <property type="entry name" value="HTH_ARAC_FAMILY_2"/>
    <property type="match status" value="1"/>
</dbReference>
<keyword evidence="4" id="KW-1133">Transmembrane helix</keyword>
<dbReference type="PANTHER" id="PTHR43280">
    <property type="entry name" value="ARAC-FAMILY TRANSCRIPTIONAL REGULATOR"/>
    <property type="match status" value="1"/>
</dbReference>
<dbReference type="InterPro" id="IPR018060">
    <property type="entry name" value="HTH_AraC"/>
</dbReference>
<reference evidence="6 7" key="1">
    <citation type="submission" date="2017-05" db="EMBL/GenBank/DDBJ databases">
        <authorList>
            <person name="Varghese N."/>
            <person name="Submissions S."/>
        </authorList>
    </citation>
    <scope>NUCLEOTIDE SEQUENCE [LARGE SCALE GENOMIC DNA]</scope>
    <source>
        <strain evidence="6 7">DSM 18015</strain>
    </source>
</reference>
<comment type="caution">
    <text evidence="6">The sequence shown here is derived from an EMBL/GenBank/DDBJ whole genome shotgun (WGS) entry which is preliminary data.</text>
</comment>
<keyword evidence="1" id="KW-0805">Transcription regulation</keyword>
<protein>
    <submittedName>
        <fullName evidence="6">AraC-type DNA-binding protein</fullName>
    </submittedName>
</protein>